<dbReference type="Gene3D" id="2.40.320.10">
    <property type="entry name" value="Hypothetical Protein Pfu-838710-001"/>
    <property type="match status" value="1"/>
</dbReference>
<dbReference type="Proteomes" id="UP000037854">
    <property type="component" value="Unassembled WGS sequence"/>
</dbReference>
<dbReference type="PIRSF" id="PIRSF012526">
    <property type="entry name" value="CYTH_UCP012526"/>
    <property type="match status" value="1"/>
</dbReference>
<dbReference type="SUPFAM" id="SSF55154">
    <property type="entry name" value="CYTH-like phosphatases"/>
    <property type="match status" value="1"/>
</dbReference>
<feature type="domain" description="CYTH" evidence="1">
    <location>
        <begin position="4"/>
        <end position="190"/>
    </location>
</feature>
<accession>A0ABR5MIR6</accession>
<reference evidence="2 3" key="1">
    <citation type="submission" date="2015-07" db="EMBL/GenBank/DDBJ databases">
        <title>High-quality draft genome sequence of Oceanobacillus caeni HM6, a bacillus isolated from a human feces.</title>
        <authorList>
            <person name="Kumar J."/>
            <person name="Verma M.K."/>
            <person name="Pandey R."/>
            <person name="Bhambi M."/>
            <person name="Chauhan N."/>
        </authorList>
    </citation>
    <scope>NUCLEOTIDE SEQUENCE [LARGE SCALE GENOMIC DNA]</scope>
    <source>
        <strain evidence="2 3">HM6</strain>
    </source>
</reference>
<evidence type="ECO:0000313" key="3">
    <source>
        <dbReference type="Proteomes" id="UP000037854"/>
    </source>
</evidence>
<proteinExistence type="predicted"/>
<dbReference type="EMBL" id="LGTK01000032">
    <property type="protein sequence ID" value="KPH74400.1"/>
    <property type="molecule type" value="Genomic_DNA"/>
</dbReference>
<comment type="caution">
    <text evidence="2">The sequence shown here is derived from an EMBL/GenBank/DDBJ whole genome shotgun (WGS) entry which is preliminary data.</text>
</comment>
<dbReference type="PROSITE" id="PS51707">
    <property type="entry name" value="CYTH"/>
    <property type="match status" value="1"/>
</dbReference>
<protein>
    <submittedName>
        <fullName evidence="2">Adenylate cyclase</fullName>
    </submittedName>
</protein>
<gene>
    <name evidence="2" type="ORF">AFL42_10395</name>
</gene>
<dbReference type="SMART" id="SM01118">
    <property type="entry name" value="CYTH"/>
    <property type="match status" value="1"/>
</dbReference>
<dbReference type="Pfam" id="PF01928">
    <property type="entry name" value="CYTH"/>
    <property type="match status" value="1"/>
</dbReference>
<evidence type="ECO:0000259" key="1">
    <source>
        <dbReference type="PROSITE" id="PS51707"/>
    </source>
</evidence>
<keyword evidence="3" id="KW-1185">Reference proteome</keyword>
<dbReference type="InterPro" id="IPR023577">
    <property type="entry name" value="CYTH_domain"/>
</dbReference>
<evidence type="ECO:0000313" key="2">
    <source>
        <dbReference type="EMBL" id="KPH74400.1"/>
    </source>
</evidence>
<dbReference type="InterPro" id="IPR009195">
    <property type="entry name" value="Uncharacterised_YjbK"/>
</dbReference>
<dbReference type="CDD" id="cd07762">
    <property type="entry name" value="CYTH-like_Pase_1"/>
    <property type="match status" value="1"/>
</dbReference>
<organism evidence="2 3">
    <name type="scientific">Oceanobacillus caeni</name>
    <dbReference type="NCBI Taxonomy" id="405946"/>
    <lineage>
        <taxon>Bacteria</taxon>
        <taxon>Bacillati</taxon>
        <taxon>Bacillota</taxon>
        <taxon>Bacilli</taxon>
        <taxon>Bacillales</taxon>
        <taxon>Bacillaceae</taxon>
        <taxon>Oceanobacillus</taxon>
    </lineage>
</organism>
<dbReference type="InterPro" id="IPR033469">
    <property type="entry name" value="CYTH-like_dom_sf"/>
</dbReference>
<name>A0ABR5MIR6_9BACI</name>
<sequence>MAQEIEIEFKNLLTEDEFNILLDKLPFPEYSVKQTNFYFETKVLSLKDKGCALRIREKQGNYRLTLKEPHELGLQETHDTLTEEEAKHWLNGKILPKPETTRQLQNLGVDQEELVYYGSLTTERREVEYQDVLIVLDESTYNGVQDYEFELEAKDQKVGLTRFHSILDQFEIKKKETPNKIVRFFNTIPK</sequence>
<dbReference type="RefSeq" id="WP_060668597.1">
    <property type="nucleotide sequence ID" value="NZ_JARTGE010000063.1"/>
</dbReference>